<gene>
    <name evidence="2" type="ORF">EV148_101269</name>
</gene>
<evidence type="ECO:0000313" key="3">
    <source>
        <dbReference type="Proteomes" id="UP000294862"/>
    </source>
</evidence>
<protein>
    <submittedName>
        <fullName evidence="2">M6 family metalloprotease-like protein</fullName>
    </submittedName>
</protein>
<feature type="signal peptide" evidence="1">
    <location>
        <begin position="1"/>
        <end position="19"/>
    </location>
</feature>
<keyword evidence="1" id="KW-0732">Signal</keyword>
<keyword evidence="3" id="KW-1185">Reference proteome</keyword>
<organism evidence="2 3">
    <name type="scientific">Dokdonella fugitiva</name>
    <dbReference type="NCBI Taxonomy" id="328517"/>
    <lineage>
        <taxon>Bacteria</taxon>
        <taxon>Pseudomonadati</taxon>
        <taxon>Pseudomonadota</taxon>
        <taxon>Gammaproteobacteria</taxon>
        <taxon>Lysobacterales</taxon>
        <taxon>Rhodanobacteraceae</taxon>
        <taxon>Dokdonella</taxon>
    </lineage>
</organism>
<dbReference type="SUPFAM" id="SSF55486">
    <property type="entry name" value="Metalloproteases ('zincins'), catalytic domain"/>
    <property type="match status" value="1"/>
</dbReference>
<dbReference type="EMBL" id="SLWQ01000001">
    <property type="protein sequence ID" value="TCO42862.1"/>
    <property type="molecule type" value="Genomic_DNA"/>
</dbReference>
<dbReference type="RefSeq" id="WP_131992333.1">
    <property type="nucleotide sequence ID" value="NZ_SLWQ01000001.1"/>
</dbReference>
<dbReference type="AlphaFoldDB" id="A0A4R2IF90"/>
<reference evidence="2 3" key="1">
    <citation type="journal article" date="2015" name="Stand. Genomic Sci.">
        <title>Genomic Encyclopedia of Bacterial and Archaeal Type Strains, Phase III: the genomes of soil and plant-associated and newly described type strains.</title>
        <authorList>
            <person name="Whitman W.B."/>
            <person name="Woyke T."/>
            <person name="Klenk H.P."/>
            <person name="Zhou Y."/>
            <person name="Lilburn T.G."/>
            <person name="Beck B.J."/>
            <person name="De Vos P."/>
            <person name="Vandamme P."/>
            <person name="Eisen J.A."/>
            <person name="Garrity G."/>
            <person name="Hugenholtz P."/>
            <person name="Kyrpides N.C."/>
        </authorList>
    </citation>
    <scope>NUCLEOTIDE SEQUENCE [LARGE SCALE GENOMIC DNA]</scope>
    <source>
        <strain evidence="2 3">A3</strain>
    </source>
</reference>
<accession>A0A4R2IF90</accession>
<dbReference type="GO" id="GO:0006508">
    <property type="term" value="P:proteolysis"/>
    <property type="evidence" value="ECO:0007669"/>
    <property type="project" value="UniProtKB-KW"/>
</dbReference>
<proteinExistence type="predicted"/>
<keyword evidence="2" id="KW-0378">Hydrolase</keyword>
<name>A0A4R2IF90_9GAMM</name>
<dbReference type="OrthoDB" id="5523924at2"/>
<dbReference type="PANTHER" id="PTHR41775:SF1">
    <property type="entry name" value="PEPTIDASE M6-LIKE DOMAIN-CONTAINING PROTEIN"/>
    <property type="match status" value="1"/>
</dbReference>
<comment type="caution">
    <text evidence="2">The sequence shown here is derived from an EMBL/GenBank/DDBJ whole genome shotgun (WGS) entry which is preliminary data.</text>
</comment>
<dbReference type="PANTHER" id="PTHR41775">
    <property type="entry name" value="SECRETED PROTEIN-RELATED"/>
    <property type="match status" value="1"/>
</dbReference>
<evidence type="ECO:0000256" key="1">
    <source>
        <dbReference type="SAM" id="SignalP"/>
    </source>
</evidence>
<dbReference type="GO" id="GO:0008237">
    <property type="term" value="F:metallopeptidase activity"/>
    <property type="evidence" value="ECO:0007669"/>
    <property type="project" value="UniProtKB-KW"/>
</dbReference>
<keyword evidence="2" id="KW-0482">Metalloprotease</keyword>
<dbReference type="Proteomes" id="UP000294862">
    <property type="component" value="Unassembled WGS sequence"/>
</dbReference>
<feature type="chain" id="PRO_5020262174" evidence="1">
    <location>
        <begin position="20"/>
        <end position="463"/>
    </location>
</feature>
<keyword evidence="2" id="KW-0645">Protease</keyword>
<sequence length="463" mass="49614">MNRLLIAGLALACTTPLAAHDLLQGTLELRWGDPAPGSAQASLFEAELVEPDGTRHALDTASAQRAAGDLYALAGREVALASQPGPWPGGRILADAIVAADASVAAVAAPRVAGSQPWVTLACRFNDVAAQPHDVPYFSTMLSNQTGRLDHYWREVSYDKVNVAGSVAYGWFTLPHPRSYYVPANGSANLSQLFADCTGVADATVNFANFVGVNTFYNDELDGYAWGGSRYATLDGVTRVWYVTWEPPWGYANEAPLAHEMGHGFGLPHANNSDGDGDPYDNPWDVMSDAWHNAGNDATYGAQPKHIGIWSRDRLGWIDAARKLTVSTNGAYNNIVLDRASLRGSTRVQMIVVTLPPPAPASHYYVIEARKRSGYYEANLAGDAVIIHEVDTTRNEPAWSVDASVPPANVSNNEGSMFKVGESWTAPGNAFTVSVAATSAEGFVLNLQRGALSDLIFKNGFDG</sequence>
<evidence type="ECO:0000313" key="2">
    <source>
        <dbReference type="EMBL" id="TCO42862.1"/>
    </source>
</evidence>